<dbReference type="Proteomes" id="UP000193685">
    <property type="component" value="Unassembled WGS sequence"/>
</dbReference>
<dbReference type="EMBL" id="MCFI01000001">
    <property type="protein sequence ID" value="ORY87549.1"/>
    <property type="molecule type" value="Genomic_DNA"/>
</dbReference>
<dbReference type="AlphaFoldDB" id="A0A1Y2FUC5"/>
<evidence type="ECO:0000313" key="2">
    <source>
        <dbReference type="EMBL" id="ORY87549.1"/>
    </source>
</evidence>
<feature type="compositionally biased region" description="Low complexity" evidence="1">
    <location>
        <begin position="90"/>
        <end position="111"/>
    </location>
</feature>
<gene>
    <name evidence="2" type="ORF">BCR37DRAFT_375403</name>
</gene>
<comment type="caution">
    <text evidence="2">The sequence shown here is derived from an EMBL/GenBank/DDBJ whole genome shotgun (WGS) entry which is preliminary data.</text>
</comment>
<dbReference type="RefSeq" id="XP_040728044.1">
    <property type="nucleotide sequence ID" value="XM_040868366.1"/>
</dbReference>
<protein>
    <submittedName>
        <fullName evidence="2">Uncharacterized protein</fullName>
    </submittedName>
</protein>
<evidence type="ECO:0000256" key="1">
    <source>
        <dbReference type="SAM" id="MobiDB-lite"/>
    </source>
</evidence>
<keyword evidence="3" id="KW-1185">Reference proteome</keyword>
<feature type="region of interest" description="Disordered" evidence="1">
    <location>
        <begin position="57"/>
        <end position="119"/>
    </location>
</feature>
<dbReference type="GeneID" id="63784965"/>
<reference evidence="2 3" key="1">
    <citation type="submission" date="2016-07" db="EMBL/GenBank/DDBJ databases">
        <title>Pervasive Adenine N6-methylation of Active Genes in Fungi.</title>
        <authorList>
            <consortium name="DOE Joint Genome Institute"/>
            <person name="Mondo S.J."/>
            <person name="Dannebaum R.O."/>
            <person name="Kuo R.C."/>
            <person name="Labutti K."/>
            <person name="Haridas S."/>
            <person name="Kuo A."/>
            <person name="Salamov A."/>
            <person name="Ahrendt S.R."/>
            <person name="Lipzen A."/>
            <person name="Sullivan W."/>
            <person name="Andreopoulos W.B."/>
            <person name="Clum A."/>
            <person name="Lindquist E."/>
            <person name="Daum C."/>
            <person name="Ramamoorthy G.K."/>
            <person name="Gryganskyi A."/>
            <person name="Culley D."/>
            <person name="Magnuson J.K."/>
            <person name="James T.Y."/>
            <person name="O'Malley M.A."/>
            <person name="Stajich J.E."/>
            <person name="Spatafora J.W."/>
            <person name="Visel A."/>
            <person name="Grigoriev I.V."/>
        </authorList>
    </citation>
    <scope>NUCLEOTIDE SEQUENCE [LARGE SCALE GENOMIC DNA]</scope>
    <source>
        <strain evidence="2 3">12-1054</strain>
    </source>
</reference>
<proteinExistence type="predicted"/>
<sequence length="327" mass="35160">MSDPTFDLLPTLLTFTPRLLSSLVLAGLWRWVSSPFIIAGLFILSWLSSKVLPCTASTQARANPPSPVNRGRSGRPSDSLNSEEKIPQRSGSASGVSIHSVSDSDSSSGSSTDHRVAFPGLGRRTKHWQTMLGGPGGRRANLVNAAINLILFAAVLQRTQPLQVLFAEPGCFAVSTTAGTESMTLQTRMSLAPRCLQRIDPAKPLVLHVLAKDASDTHRDVVLDVSRLHEGKEEVVKHTGLSSGTAYRVHITQGTGLHYVGVARTALVDKRLPDGRCSLGLHASGDGLSTRERIHNLFGQTLCGPVGGKSLLYQMDVLKAYLQSKLR</sequence>
<accession>A0A1Y2FUC5</accession>
<organism evidence="2 3">
    <name type="scientific">Protomyces lactucae-debilis</name>
    <dbReference type="NCBI Taxonomy" id="2754530"/>
    <lineage>
        <taxon>Eukaryota</taxon>
        <taxon>Fungi</taxon>
        <taxon>Dikarya</taxon>
        <taxon>Ascomycota</taxon>
        <taxon>Taphrinomycotina</taxon>
        <taxon>Taphrinomycetes</taxon>
        <taxon>Taphrinales</taxon>
        <taxon>Protomycetaceae</taxon>
        <taxon>Protomyces</taxon>
    </lineage>
</organism>
<name>A0A1Y2FUC5_PROLT</name>
<evidence type="ECO:0000313" key="3">
    <source>
        <dbReference type="Proteomes" id="UP000193685"/>
    </source>
</evidence>